<proteinExistence type="predicted"/>
<dbReference type="EMBL" id="CABVMM010000006">
    <property type="protein sequence ID" value="VVV00474.1"/>
    <property type="molecule type" value="Genomic_DNA"/>
</dbReference>
<accession>A0AC61Y7Z6</accession>
<comment type="caution">
    <text evidence="1">The sequence shown here is derived from an EMBL/GenBank/DDBJ whole genome shotgun (WGS) entry which is preliminary data.</text>
</comment>
<evidence type="ECO:0000313" key="1">
    <source>
        <dbReference type="EMBL" id="VVV00474.1"/>
    </source>
</evidence>
<reference evidence="1" key="1">
    <citation type="submission" date="2019-09" db="EMBL/GenBank/DDBJ databases">
        <authorList>
            <person name="Rodrigo-Torres L."/>
            <person name="Arahal R. D."/>
            <person name="Lucena T."/>
        </authorList>
    </citation>
    <scope>NUCLEOTIDE SEQUENCE</scope>
    <source>
        <strain evidence="1">ISS653</strain>
    </source>
</reference>
<gene>
    <name evidence="1" type="ORF">FVB9532_01745</name>
</gene>
<evidence type="ECO:0000313" key="2">
    <source>
        <dbReference type="Proteomes" id="UP000356253"/>
    </source>
</evidence>
<dbReference type="Proteomes" id="UP000356253">
    <property type="component" value="Unassembled WGS sequence"/>
</dbReference>
<sequence length="62" mass="7207">MLAETKLFENSRLNNLEDQRRASLNLIRHLFLAIKDNVIPNQVRDEAISGNITNNRFLKIKS</sequence>
<organism evidence="1 2">
    <name type="scientific">Mesonia oceanica</name>
    <dbReference type="NCBI Taxonomy" id="2687242"/>
    <lineage>
        <taxon>Bacteria</taxon>
        <taxon>Pseudomonadati</taxon>
        <taxon>Bacteroidota</taxon>
        <taxon>Flavobacteriia</taxon>
        <taxon>Flavobacteriales</taxon>
        <taxon>Flavobacteriaceae</taxon>
        <taxon>Mesonia</taxon>
    </lineage>
</organism>
<name>A0AC61Y7Z6_9FLAO</name>
<keyword evidence="2" id="KW-1185">Reference proteome</keyword>
<protein>
    <submittedName>
        <fullName evidence="1">Uncharacterized protein</fullName>
    </submittedName>
</protein>